<keyword evidence="17" id="KW-1185">Reference proteome</keyword>
<dbReference type="InterPro" id="IPR003954">
    <property type="entry name" value="RRM_euk-type"/>
</dbReference>
<dbReference type="Gene3D" id="3.30.70.330">
    <property type="match status" value="1"/>
</dbReference>
<organism evidence="16 17">
    <name type="scientific">Nannochloropsis gaditana</name>
    <dbReference type="NCBI Taxonomy" id="72520"/>
    <lineage>
        <taxon>Eukaryota</taxon>
        <taxon>Sar</taxon>
        <taxon>Stramenopiles</taxon>
        <taxon>Ochrophyta</taxon>
        <taxon>Eustigmatophyceae</taxon>
        <taxon>Eustigmatales</taxon>
        <taxon>Monodopsidaceae</taxon>
        <taxon>Nannochloropsis</taxon>
    </lineage>
</organism>
<feature type="zinc finger region" description="C3H1-type" evidence="12">
    <location>
        <begin position="77"/>
        <end position="105"/>
    </location>
</feature>
<evidence type="ECO:0000313" key="17">
    <source>
        <dbReference type="Proteomes" id="UP000019335"/>
    </source>
</evidence>
<dbReference type="OrthoDB" id="423462at2759"/>
<dbReference type="GO" id="GO:0003723">
    <property type="term" value="F:RNA binding"/>
    <property type="evidence" value="ECO:0007669"/>
    <property type="project" value="UniProtKB-UniRule"/>
</dbReference>
<keyword evidence="2" id="KW-0507">mRNA processing</keyword>
<feature type="domain" description="C3H1-type" evidence="15">
    <location>
        <begin position="221"/>
        <end position="248"/>
    </location>
</feature>
<feature type="domain" description="RRM" evidence="14">
    <location>
        <begin position="149"/>
        <end position="219"/>
    </location>
</feature>
<keyword evidence="5 12" id="KW-0863">Zinc-finger</keyword>
<comment type="caution">
    <text evidence="16">The sequence shown here is derived from an EMBL/GenBank/DDBJ whole genome shotgun (WGS) entry which is preliminary data.</text>
</comment>
<accession>W7TH55</accession>
<comment type="subcellular location">
    <subcellularLocation>
        <location evidence="1">Nucleus</location>
    </subcellularLocation>
</comment>
<dbReference type="SMART" id="SM00356">
    <property type="entry name" value="ZnF_C3H1"/>
    <property type="match status" value="2"/>
</dbReference>
<sequence>MSYYGRGGSGDDYGRDRGYRGGRDRGDRGGYYEDRRGGDRRNDRRGPREDGGRNWRDRHLGNSKGGAEHLARIHGTEEDKVNCPFYFKIGACRHGERCSRKHNKPPFSQTLLLKHMYKNPASALFTAPARGERAAPQGANDATNQAGLDDFEDFFEEVYEELAKFGEVEGMHVCDNLGEHMIGNVYAKYADEEEADEARQALNGRFYAGRVLEVEFSPVTDFREARCRQYDEGQCTYGPYCNFLHVKTISRALRRDLERQARRRREPRGRGGMDVGGLGSRRPRALLPEMHTRIVILMRRESIRVIVVYCVRDSPPTSNGILCPPRQANLRACISLLSRLSMSIALFLFNRYFLPSTYVWIGTLLR</sequence>
<dbReference type="PRINTS" id="PR01848">
    <property type="entry name" value="U2AUXFACTOR"/>
</dbReference>
<protein>
    <submittedName>
        <fullName evidence="16">U2 small nuclear auxiliary small</fullName>
    </submittedName>
</protein>
<reference evidence="16 17" key="1">
    <citation type="journal article" date="2014" name="Mol. Plant">
        <title>Chromosome Scale Genome Assembly and Transcriptome Profiling of Nannochloropsis gaditana in Nitrogen Depletion.</title>
        <authorList>
            <person name="Corteggiani Carpinelli E."/>
            <person name="Telatin A."/>
            <person name="Vitulo N."/>
            <person name="Forcato C."/>
            <person name="D'Angelo M."/>
            <person name="Schiavon R."/>
            <person name="Vezzi A."/>
            <person name="Giacometti G.M."/>
            <person name="Morosinotto T."/>
            <person name="Valle G."/>
        </authorList>
    </citation>
    <scope>NUCLEOTIDE SEQUENCE [LARGE SCALE GENOMIC DNA]</scope>
    <source>
        <strain evidence="16 17">B-31</strain>
    </source>
</reference>
<keyword evidence="9" id="KW-0508">mRNA splicing</keyword>
<feature type="zinc finger region" description="C3H1-type" evidence="12">
    <location>
        <begin position="221"/>
        <end position="248"/>
    </location>
</feature>
<feature type="compositionally biased region" description="Basic and acidic residues" evidence="13">
    <location>
        <begin position="12"/>
        <end position="69"/>
    </location>
</feature>
<dbReference type="InterPro" id="IPR012677">
    <property type="entry name" value="Nucleotide-bd_a/b_plait_sf"/>
</dbReference>
<evidence type="ECO:0000256" key="4">
    <source>
        <dbReference type="ARBA" id="ARBA00022737"/>
    </source>
</evidence>
<evidence type="ECO:0000256" key="5">
    <source>
        <dbReference type="ARBA" id="ARBA00022771"/>
    </source>
</evidence>
<evidence type="ECO:0000256" key="12">
    <source>
        <dbReference type="PROSITE-ProRule" id="PRU00723"/>
    </source>
</evidence>
<dbReference type="EMBL" id="AZIL01000690">
    <property type="protein sequence ID" value="EWM26330.1"/>
    <property type="molecule type" value="Genomic_DNA"/>
</dbReference>
<evidence type="ECO:0000259" key="14">
    <source>
        <dbReference type="PROSITE" id="PS50102"/>
    </source>
</evidence>
<evidence type="ECO:0000256" key="3">
    <source>
        <dbReference type="ARBA" id="ARBA00022723"/>
    </source>
</evidence>
<keyword evidence="8" id="KW-0238">DNA-binding</keyword>
<evidence type="ECO:0000256" key="9">
    <source>
        <dbReference type="ARBA" id="ARBA00023187"/>
    </source>
</evidence>
<feature type="region of interest" description="Disordered" evidence="13">
    <location>
        <begin position="1"/>
        <end position="69"/>
    </location>
</feature>
<dbReference type="SMART" id="SM00361">
    <property type="entry name" value="RRM_1"/>
    <property type="match status" value="1"/>
</dbReference>
<dbReference type="Pfam" id="PF00642">
    <property type="entry name" value="zf-CCCH"/>
    <property type="match status" value="2"/>
</dbReference>
<evidence type="ECO:0000313" key="16">
    <source>
        <dbReference type="EMBL" id="EWM26330.1"/>
    </source>
</evidence>
<evidence type="ECO:0000256" key="8">
    <source>
        <dbReference type="ARBA" id="ARBA00023125"/>
    </source>
</evidence>
<evidence type="ECO:0000256" key="2">
    <source>
        <dbReference type="ARBA" id="ARBA00022664"/>
    </source>
</evidence>
<evidence type="ECO:0000256" key="11">
    <source>
        <dbReference type="PROSITE-ProRule" id="PRU00176"/>
    </source>
</evidence>
<keyword evidence="4" id="KW-0677">Repeat</keyword>
<proteinExistence type="predicted"/>
<dbReference type="GO" id="GO:0003677">
    <property type="term" value="F:DNA binding"/>
    <property type="evidence" value="ECO:0007669"/>
    <property type="project" value="UniProtKB-KW"/>
</dbReference>
<evidence type="ECO:0000256" key="13">
    <source>
        <dbReference type="SAM" id="MobiDB-lite"/>
    </source>
</evidence>
<feature type="domain" description="C3H1-type" evidence="15">
    <location>
        <begin position="77"/>
        <end position="105"/>
    </location>
</feature>
<dbReference type="PROSITE" id="PS50103">
    <property type="entry name" value="ZF_C3H1"/>
    <property type="match status" value="2"/>
</dbReference>
<dbReference type="PROSITE" id="PS50102">
    <property type="entry name" value="RRM"/>
    <property type="match status" value="1"/>
</dbReference>
<dbReference type="GO" id="GO:0008270">
    <property type="term" value="F:zinc ion binding"/>
    <property type="evidence" value="ECO:0007669"/>
    <property type="project" value="UniProtKB-KW"/>
</dbReference>
<evidence type="ECO:0000259" key="15">
    <source>
        <dbReference type="PROSITE" id="PS50103"/>
    </source>
</evidence>
<dbReference type="InterPro" id="IPR035979">
    <property type="entry name" value="RBD_domain_sf"/>
</dbReference>
<dbReference type="Proteomes" id="UP000019335">
    <property type="component" value="Chromosome 9"/>
</dbReference>
<dbReference type="InterPro" id="IPR009145">
    <property type="entry name" value="U2AF_small"/>
</dbReference>
<evidence type="ECO:0000256" key="1">
    <source>
        <dbReference type="ARBA" id="ARBA00004123"/>
    </source>
</evidence>
<dbReference type="InterPro" id="IPR000571">
    <property type="entry name" value="Znf_CCCH"/>
</dbReference>
<dbReference type="GO" id="GO:0089701">
    <property type="term" value="C:U2AF complex"/>
    <property type="evidence" value="ECO:0007669"/>
    <property type="project" value="InterPro"/>
</dbReference>
<feature type="compositionally biased region" description="Gly residues" evidence="13">
    <location>
        <begin position="1"/>
        <end position="11"/>
    </location>
</feature>
<dbReference type="InterPro" id="IPR000504">
    <property type="entry name" value="RRM_dom"/>
</dbReference>
<evidence type="ECO:0000256" key="6">
    <source>
        <dbReference type="ARBA" id="ARBA00022833"/>
    </source>
</evidence>
<keyword evidence="7 11" id="KW-0694">RNA-binding</keyword>
<name>W7TH55_9STRA</name>
<evidence type="ECO:0000256" key="7">
    <source>
        <dbReference type="ARBA" id="ARBA00022884"/>
    </source>
</evidence>
<dbReference type="GO" id="GO:0000398">
    <property type="term" value="P:mRNA splicing, via spliceosome"/>
    <property type="evidence" value="ECO:0007669"/>
    <property type="project" value="InterPro"/>
</dbReference>
<keyword evidence="10" id="KW-0539">Nucleus</keyword>
<keyword evidence="6 12" id="KW-0862">Zinc</keyword>
<dbReference type="Pfam" id="PF00076">
    <property type="entry name" value="RRM_1"/>
    <property type="match status" value="1"/>
</dbReference>
<dbReference type="SUPFAM" id="SSF54928">
    <property type="entry name" value="RNA-binding domain, RBD"/>
    <property type="match status" value="1"/>
</dbReference>
<dbReference type="PANTHER" id="PTHR12620">
    <property type="entry name" value="U2 SNRNP AUXILIARY FACTOR, SMALL SUBUNIT"/>
    <property type="match status" value="1"/>
</dbReference>
<gene>
    <name evidence="16" type="ORF">Naga_100078g8</name>
</gene>
<dbReference type="AlphaFoldDB" id="W7TH55"/>
<evidence type="ECO:0000256" key="10">
    <source>
        <dbReference type="ARBA" id="ARBA00023242"/>
    </source>
</evidence>
<keyword evidence="3 12" id="KW-0479">Metal-binding</keyword>
<dbReference type="FunFam" id="3.30.70.330:FF:000122">
    <property type="entry name" value="Splicing factor U2AF small subunit"/>
    <property type="match status" value="1"/>
</dbReference>